<feature type="transmembrane region" description="Helical" evidence="1">
    <location>
        <begin position="20"/>
        <end position="39"/>
    </location>
</feature>
<reference evidence="2" key="1">
    <citation type="submission" date="2020-11" db="EMBL/GenBank/DDBJ databases">
        <authorList>
            <consortium name="DOE Joint Genome Institute"/>
            <person name="Ahrendt S."/>
            <person name="Riley R."/>
            <person name="Andreopoulos W."/>
            <person name="Labutti K."/>
            <person name="Pangilinan J."/>
            <person name="Ruiz-Duenas F.J."/>
            <person name="Barrasa J.M."/>
            <person name="Sanchez-Garcia M."/>
            <person name="Camarero S."/>
            <person name="Miyauchi S."/>
            <person name="Serrano A."/>
            <person name="Linde D."/>
            <person name="Babiker R."/>
            <person name="Drula E."/>
            <person name="Ayuso-Fernandez I."/>
            <person name="Pacheco R."/>
            <person name="Padilla G."/>
            <person name="Ferreira P."/>
            <person name="Barriuso J."/>
            <person name="Kellner H."/>
            <person name="Castanera R."/>
            <person name="Alfaro M."/>
            <person name="Ramirez L."/>
            <person name="Pisabarro A.G."/>
            <person name="Kuo A."/>
            <person name="Tritt A."/>
            <person name="Lipzen A."/>
            <person name="He G."/>
            <person name="Yan M."/>
            <person name="Ng V."/>
            <person name="Cullen D."/>
            <person name="Martin F."/>
            <person name="Rosso M.-N."/>
            <person name="Henrissat B."/>
            <person name="Hibbett D."/>
            <person name="Martinez A.T."/>
            <person name="Grigoriev I.V."/>
        </authorList>
    </citation>
    <scope>NUCLEOTIDE SEQUENCE</scope>
    <source>
        <strain evidence="2">CIRM-BRFM 674</strain>
    </source>
</reference>
<protein>
    <submittedName>
        <fullName evidence="2">Uncharacterized protein</fullName>
    </submittedName>
</protein>
<accession>A0A9P6CXT9</accession>
<evidence type="ECO:0000256" key="1">
    <source>
        <dbReference type="SAM" id="Phobius"/>
    </source>
</evidence>
<evidence type="ECO:0000313" key="3">
    <source>
        <dbReference type="Proteomes" id="UP000807469"/>
    </source>
</evidence>
<gene>
    <name evidence="2" type="ORF">BDN70DRAFT_907460</name>
</gene>
<organism evidence="2 3">
    <name type="scientific">Pholiota conissans</name>
    <dbReference type="NCBI Taxonomy" id="109636"/>
    <lineage>
        <taxon>Eukaryota</taxon>
        <taxon>Fungi</taxon>
        <taxon>Dikarya</taxon>
        <taxon>Basidiomycota</taxon>
        <taxon>Agaricomycotina</taxon>
        <taxon>Agaricomycetes</taxon>
        <taxon>Agaricomycetidae</taxon>
        <taxon>Agaricales</taxon>
        <taxon>Agaricineae</taxon>
        <taxon>Strophariaceae</taxon>
        <taxon>Pholiota</taxon>
    </lineage>
</organism>
<feature type="transmembrane region" description="Helical" evidence="1">
    <location>
        <begin position="86"/>
        <end position="107"/>
    </location>
</feature>
<feature type="transmembrane region" description="Helical" evidence="1">
    <location>
        <begin position="46"/>
        <end position="66"/>
    </location>
</feature>
<dbReference type="OrthoDB" id="2562239at2759"/>
<sequence>MVNFPAPVGGTPFPIDFAPSFTFAVLYAALVPLMVYRMFTKRSRSILLIGTIAFSIERIVIFALRAVQSRNESRRLSPGLTTYMQISFAIGFISIANSINSLVRCLLVNPTYGSSTYGQSAAAASKGGLMGPPLLGTPDYPKARQWMRRGTGIMALSFIGAIILGLVANTHYNKTFDNQQRADTTELLRFINTVVTLVLTVVLFTATVLGKLLLPRICNRAVLVTSTMITLMCIISIYRLAVMGQRTTSLEIVGPLDTTGAKAAFYILHVLPEWLAALVLFGGNTRQTFGAGMFGDYRLRDETEAQKQKREMKETELDKQRMLDMSQSDVTAI</sequence>
<dbReference type="Proteomes" id="UP000807469">
    <property type="component" value="Unassembled WGS sequence"/>
</dbReference>
<feature type="transmembrane region" description="Helical" evidence="1">
    <location>
        <begin position="190"/>
        <end position="214"/>
    </location>
</feature>
<evidence type="ECO:0000313" key="2">
    <source>
        <dbReference type="EMBL" id="KAF9476875.1"/>
    </source>
</evidence>
<name>A0A9P6CXT9_9AGAR</name>
<proteinExistence type="predicted"/>
<keyword evidence="1" id="KW-0812">Transmembrane</keyword>
<dbReference type="EMBL" id="MU155279">
    <property type="protein sequence ID" value="KAF9476875.1"/>
    <property type="molecule type" value="Genomic_DNA"/>
</dbReference>
<feature type="transmembrane region" description="Helical" evidence="1">
    <location>
        <begin position="152"/>
        <end position="170"/>
    </location>
</feature>
<dbReference type="AlphaFoldDB" id="A0A9P6CXT9"/>
<keyword evidence="3" id="KW-1185">Reference proteome</keyword>
<comment type="caution">
    <text evidence="2">The sequence shown here is derived from an EMBL/GenBank/DDBJ whole genome shotgun (WGS) entry which is preliminary data.</text>
</comment>
<keyword evidence="1" id="KW-1133">Transmembrane helix</keyword>
<feature type="transmembrane region" description="Helical" evidence="1">
    <location>
        <begin position="221"/>
        <end position="243"/>
    </location>
</feature>
<feature type="transmembrane region" description="Helical" evidence="1">
    <location>
        <begin position="263"/>
        <end position="283"/>
    </location>
</feature>
<keyword evidence="1" id="KW-0472">Membrane</keyword>